<dbReference type="Gene3D" id="1.10.10.10">
    <property type="entry name" value="Winged helix-like DNA-binding domain superfamily/Winged helix DNA-binding domain"/>
    <property type="match status" value="1"/>
</dbReference>
<dbReference type="CDD" id="cd00090">
    <property type="entry name" value="HTH_ARSR"/>
    <property type="match status" value="1"/>
</dbReference>
<evidence type="ECO:0000313" key="5">
    <source>
        <dbReference type="EMBL" id="GHC58335.1"/>
    </source>
</evidence>
<dbReference type="PANTHER" id="PTHR43132:SF2">
    <property type="entry name" value="ARSENICAL RESISTANCE OPERON REPRESSOR ARSR-RELATED"/>
    <property type="match status" value="1"/>
</dbReference>
<evidence type="ECO:0000313" key="6">
    <source>
        <dbReference type="Proteomes" id="UP000638981"/>
    </source>
</evidence>
<dbReference type="AlphaFoldDB" id="A0A918WLX2"/>
<dbReference type="EMBL" id="BMYJ01000006">
    <property type="protein sequence ID" value="GHC58335.1"/>
    <property type="molecule type" value="Genomic_DNA"/>
</dbReference>
<dbReference type="PROSITE" id="PS50987">
    <property type="entry name" value="HTH_ARSR_2"/>
    <property type="match status" value="1"/>
</dbReference>
<comment type="caution">
    <text evidence="5">The sequence shown here is derived from an EMBL/GenBank/DDBJ whole genome shotgun (WGS) entry which is preliminary data.</text>
</comment>
<dbReference type="PRINTS" id="PR00778">
    <property type="entry name" value="HTHARSR"/>
</dbReference>
<proteinExistence type="predicted"/>
<dbReference type="InterPro" id="IPR036388">
    <property type="entry name" value="WH-like_DNA-bd_sf"/>
</dbReference>
<evidence type="ECO:0000256" key="3">
    <source>
        <dbReference type="ARBA" id="ARBA00023163"/>
    </source>
</evidence>
<sequence length="127" mass="13355">MERQQALIALQALANAARLDLLRLLMAKGKAGLAAGEIGQCLGHSPSRLSFHLNQLEQAGLIQSRRDSRNVFYSADPAGLGGVLSYLLNDCCMDHPEVIACCAGAARRAVQVSLDPVPDESGGMAAP</sequence>
<dbReference type="SUPFAM" id="SSF46785">
    <property type="entry name" value="Winged helix' DNA-binding domain"/>
    <property type="match status" value="1"/>
</dbReference>
<dbReference type="InterPro" id="IPR036390">
    <property type="entry name" value="WH_DNA-bd_sf"/>
</dbReference>
<dbReference type="NCBIfam" id="NF033788">
    <property type="entry name" value="HTH_metalloreg"/>
    <property type="match status" value="1"/>
</dbReference>
<dbReference type="InterPro" id="IPR011991">
    <property type="entry name" value="ArsR-like_HTH"/>
</dbReference>
<gene>
    <name evidence="5" type="ORF">GCM10007315_22460</name>
</gene>
<dbReference type="GO" id="GO:0003677">
    <property type="term" value="F:DNA binding"/>
    <property type="evidence" value="ECO:0007669"/>
    <property type="project" value="UniProtKB-KW"/>
</dbReference>
<dbReference type="PANTHER" id="PTHR43132">
    <property type="entry name" value="ARSENICAL RESISTANCE OPERON REPRESSOR ARSR-RELATED"/>
    <property type="match status" value="1"/>
</dbReference>
<feature type="domain" description="HTH arsR-type" evidence="4">
    <location>
        <begin position="1"/>
        <end position="95"/>
    </location>
</feature>
<dbReference type="InterPro" id="IPR051011">
    <property type="entry name" value="Metal_resp_trans_reg"/>
</dbReference>
<dbReference type="RefSeq" id="WP_189411761.1">
    <property type="nucleotide sequence ID" value="NZ_BMYJ01000006.1"/>
</dbReference>
<name>A0A918WLX2_9RHOB</name>
<reference evidence="5" key="1">
    <citation type="journal article" date="2014" name="Int. J. Syst. Evol. Microbiol.">
        <title>Complete genome sequence of Corynebacterium casei LMG S-19264T (=DSM 44701T), isolated from a smear-ripened cheese.</title>
        <authorList>
            <consortium name="US DOE Joint Genome Institute (JGI-PGF)"/>
            <person name="Walter F."/>
            <person name="Albersmeier A."/>
            <person name="Kalinowski J."/>
            <person name="Ruckert C."/>
        </authorList>
    </citation>
    <scope>NUCLEOTIDE SEQUENCE</scope>
    <source>
        <strain evidence="5">KCTC 23310</strain>
    </source>
</reference>
<dbReference type="Pfam" id="PF12840">
    <property type="entry name" value="HTH_20"/>
    <property type="match status" value="1"/>
</dbReference>
<dbReference type="GO" id="GO:0003700">
    <property type="term" value="F:DNA-binding transcription factor activity"/>
    <property type="evidence" value="ECO:0007669"/>
    <property type="project" value="InterPro"/>
</dbReference>
<evidence type="ECO:0000259" key="4">
    <source>
        <dbReference type="PROSITE" id="PS50987"/>
    </source>
</evidence>
<dbReference type="Proteomes" id="UP000638981">
    <property type="component" value="Unassembled WGS sequence"/>
</dbReference>
<protein>
    <recommendedName>
        <fullName evidence="4">HTH arsR-type domain-containing protein</fullName>
    </recommendedName>
</protein>
<reference evidence="5" key="2">
    <citation type="submission" date="2020-09" db="EMBL/GenBank/DDBJ databases">
        <authorList>
            <person name="Sun Q."/>
            <person name="Kim S."/>
        </authorList>
    </citation>
    <scope>NUCLEOTIDE SEQUENCE</scope>
    <source>
        <strain evidence="5">KCTC 23310</strain>
    </source>
</reference>
<keyword evidence="2" id="KW-0238">DNA-binding</keyword>
<keyword evidence="3" id="KW-0804">Transcription</keyword>
<keyword evidence="1" id="KW-0805">Transcription regulation</keyword>
<dbReference type="InterPro" id="IPR001845">
    <property type="entry name" value="HTH_ArsR_DNA-bd_dom"/>
</dbReference>
<keyword evidence="6" id="KW-1185">Reference proteome</keyword>
<accession>A0A918WLX2</accession>
<evidence type="ECO:0000256" key="1">
    <source>
        <dbReference type="ARBA" id="ARBA00023015"/>
    </source>
</evidence>
<evidence type="ECO:0000256" key="2">
    <source>
        <dbReference type="ARBA" id="ARBA00023125"/>
    </source>
</evidence>
<dbReference type="SMART" id="SM00418">
    <property type="entry name" value="HTH_ARSR"/>
    <property type="match status" value="1"/>
</dbReference>
<organism evidence="5 6">
    <name type="scientific">Neogemmobacter tilapiae</name>
    <dbReference type="NCBI Taxonomy" id="875041"/>
    <lineage>
        <taxon>Bacteria</taxon>
        <taxon>Pseudomonadati</taxon>
        <taxon>Pseudomonadota</taxon>
        <taxon>Alphaproteobacteria</taxon>
        <taxon>Rhodobacterales</taxon>
        <taxon>Paracoccaceae</taxon>
        <taxon>Neogemmobacter</taxon>
    </lineage>
</organism>